<evidence type="ECO:0000256" key="3">
    <source>
        <dbReference type="ARBA" id="ARBA00022729"/>
    </source>
</evidence>
<keyword evidence="10" id="KW-0472">Membrane</keyword>
<dbReference type="Pfam" id="PF01657">
    <property type="entry name" value="Stress-antifung"/>
    <property type="match status" value="2"/>
</dbReference>
<feature type="signal peptide" evidence="11">
    <location>
        <begin position="1"/>
        <end position="29"/>
    </location>
</feature>
<keyword evidence="7" id="KW-0067">ATP-binding</keyword>
<dbReference type="PROSITE" id="PS51473">
    <property type="entry name" value="GNK2"/>
    <property type="match status" value="2"/>
</dbReference>
<proteinExistence type="predicted"/>
<evidence type="ECO:0000256" key="8">
    <source>
        <dbReference type="ARBA" id="ARBA00023170"/>
    </source>
</evidence>
<keyword evidence="5" id="KW-0547">Nucleotide-binding</keyword>
<comment type="caution">
    <text evidence="14">The sequence shown here is derived from an EMBL/GenBank/DDBJ whole genome shotgun (WGS) entry which is preliminary data.</text>
</comment>
<evidence type="ECO:0000259" key="12">
    <source>
        <dbReference type="PROSITE" id="PS50011"/>
    </source>
</evidence>
<organism evidence="14 15">
    <name type="scientific">Rhododendron griersonianum</name>
    <dbReference type="NCBI Taxonomy" id="479676"/>
    <lineage>
        <taxon>Eukaryota</taxon>
        <taxon>Viridiplantae</taxon>
        <taxon>Streptophyta</taxon>
        <taxon>Embryophyta</taxon>
        <taxon>Tracheophyta</taxon>
        <taxon>Spermatophyta</taxon>
        <taxon>Magnoliopsida</taxon>
        <taxon>eudicotyledons</taxon>
        <taxon>Gunneridae</taxon>
        <taxon>Pentapetalae</taxon>
        <taxon>asterids</taxon>
        <taxon>Ericales</taxon>
        <taxon>Ericaceae</taxon>
        <taxon>Ericoideae</taxon>
        <taxon>Rhodoreae</taxon>
        <taxon>Rhododendron</taxon>
    </lineage>
</organism>
<evidence type="ECO:0000313" key="14">
    <source>
        <dbReference type="EMBL" id="KAG5527224.1"/>
    </source>
</evidence>
<dbReference type="PROSITE" id="PS50011">
    <property type="entry name" value="PROTEIN_KINASE_DOM"/>
    <property type="match status" value="1"/>
</dbReference>
<name>A0AAV6IKU0_9ERIC</name>
<keyword evidence="8" id="KW-0675">Receptor</keyword>
<sequence>MTPNWKLKKPPHLNWVLLPFLNLLTLSLSDPRIYEAALLCGPTATTNTTAPSPQKNFSYIPAFVKEMELLSQQVSTDNWGHTAVNSTGGIPIYALAQCHDDLPHTDCLFCYAVARTRLPHCLPALSGRVYLDGCFLRYDRYDFFGESVDPVRDSVNCTDSGGGGGGGGVARGAEFNSSVGDLIDNVTQTAAANGGFAVGEVKGVFGLAVCWKTVSSHGCRDCLEKAANEVRVCLPSGEGESAIGIIVAIGLAATTFFLFLFFAIYACYVRLPRLKQERNNLGQVSASFNKSSLNFKYEALEKATDYFNPSRKIGQGGAGSVFKGTLPNRETIAVKRLFYNTRQWVDEFFNEVNLISGIQHKNLVKLLGCSIEGPESLLVYEYVPNKNLDQFLFGKCLLFLGYMAPEYLVRGQLTEKADVYSYGVLVLEIICGRKSHAFVEDSSLLQSVWQLYKTNRLPESIDPRLNGDFPAKEASRVLQIGLLCTQASVALRPSMEEVVDMLINRDNEIPVPNQPPFLTASALNPASSDRSCSVNSLILNALMKMGASGTSTESSTMPSSDEPSRSV</sequence>
<evidence type="ECO:0000256" key="1">
    <source>
        <dbReference type="ARBA" id="ARBA00022527"/>
    </source>
</evidence>
<reference evidence="14" key="1">
    <citation type="submission" date="2020-08" db="EMBL/GenBank/DDBJ databases">
        <title>Plant Genome Project.</title>
        <authorList>
            <person name="Zhang R.-G."/>
        </authorList>
    </citation>
    <scope>NUCLEOTIDE SEQUENCE</scope>
    <source>
        <strain evidence="14">WSP0</strain>
        <tissue evidence="14">Leaf</tissue>
    </source>
</reference>
<keyword evidence="4" id="KW-0677">Repeat</keyword>
<feature type="domain" description="Gnk2-homologous" evidence="13">
    <location>
        <begin position="157"/>
        <end position="256"/>
    </location>
</feature>
<dbReference type="Pfam" id="PF07714">
    <property type="entry name" value="PK_Tyr_Ser-Thr"/>
    <property type="match status" value="2"/>
</dbReference>
<keyword evidence="10" id="KW-1133">Transmembrane helix</keyword>
<keyword evidence="2" id="KW-0808">Transferase</keyword>
<keyword evidence="15" id="KW-1185">Reference proteome</keyword>
<evidence type="ECO:0000256" key="10">
    <source>
        <dbReference type="SAM" id="Phobius"/>
    </source>
</evidence>
<evidence type="ECO:0000259" key="13">
    <source>
        <dbReference type="PROSITE" id="PS51473"/>
    </source>
</evidence>
<keyword evidence="1" id="KW-0723">Serine/threonine-protein kinase</keyword>
<dbReference type="SUPFAM" id="SSF56112">
    <property type="entry name" value="Protein kinase-like (PK-like)"/>
    <property type="match status" value="1"/>
</dbReference>
<dbReference type="GO" id="GO:0005524">
    <property type="term" value="F:ATP binding"/>
    <property type="evidence" value="ECO:0007669"/>
    <property type="project" value="UniProtKB-KW"/>
</dbReference>
<feature type="chain" id="PRO_5043417165" description="Cysteine-rich receptor-like protein kinase 42" evidence="11">
    <location>
        <begin position="30"/>
        <end position="567"/>
    </location>
</feature>
<dbReference type="Gene3D" id="3.30.200.20">
    <property type="entry name" value="Phosphorylase Kinase, domain 1"/>
    <property type="match status" value="1"/>
</dbReference>
<dbReference type="FunFam" id="3.30.430.20:FF:000029">
    <property type="entry name" value="Cysteine-rich receptor-like protein kinase 42"/>
    <property type="match status" value="1"/>
</dbReference>
<keyword evidence="6" id="KW-0418">Kinase</keyword>
<dbReference type="CDD" id="cd23509">
    <property type="entry name" value="Gnk2-like"/>
    <property type="match status" value="2"/>
</dbReference>
<dbReference type="InterPro" id="IPR011009">
    <property type="entry name" value="Kinase-like_dom_sf"/>
</dbReference>
<feature type="domain" description="Gnk2-homologous" evidence="13">
    <location>
        <begin position="41"/>
        <end position="143"/>
    </location>
</feature>
<dbReference type="InterPro" id="IPR038408">
    <property type="entry name" value="GNK2_sf"/>
</dbReference>
<evidence type="ECO:0000256" key="11">
    <source>
        <dbReference type="SAM" id="SignalP"/>
    </source>
</evidence>
<evidence type="ECO:0000256" key="9">
    <source>
        <dbReference type="SAM" id="MobiDB-lite"/>
    </source>
</evidence>
<dbReference type="PANTHER" id="PTHR47973">
    <property type="entry name" value="CYSTEINE-RICH RECEPTOR-LIKE PROTEIN KINASE 3"/>
    <property type="match status" value="1"/>
</dbReference>
<keyword evidence="10" id="KW-0812">Transmembrane</keyword>
<protein>
    <recommendedName>
        <fullName evidence="16">Cysteine-rich receptor-like protein kinase 42</fullName>
    </recommendedName>
</protein>
<evidence type="ECO:0000256" key="2">
    <source>
        <dbReference type="ARBA" id="ARBA00022679"/>
    </source>
</evidence>
<dbReference type="InterPro" id="IPR000719">
    <property type="entry name" value="Prot_kinase_dom"/>
</dbReference>
<feature type="transmembrane region" description="Helical" evidence="10">
    <location>
        <begin position="242"/>
        <end position="268"/>
    </location>
</feature>
<keyword evidence="3 11" id="KW-0732">Signal</keyword>
<dbReference type="GO" id="GO:0004674">
    <property type="term" value="F:protein serine/threonine kinase activity"/>
    <property type="evidence" value="ECO:0007669"/>
    <property type="project" value="UniProtKB-KW"/>
</dbReference>
<dbReference type="InterPro" id="IPR002902">
    <property type="entry name" value="GNK2"/>
</dbReference>
<feature type="region of interest" description="Disordered" evidence="9">
    <location>
        <begin position="548"/>
        <end position="567"/>
    </location>
</feature>
<dbReference type="AlphaFoldDB" id="A0AAV6IKU0"/>
<dbReference type="InterPro" id="IPR001245">
    <property type="entry name" value="Ser-Thr/Tyr_kinase_cat_dom"/>
</dbReference>
<evidence type="ECO:0000313" key="15">
    <source>
        <dbReference type="Proteomes" id="UP000823749"/>
    </source>
</evidence>
<dbReference type="Proteomes" id="UP000823749">
    <property type="component" value="Chromosome 10"/>
</dbReference>
<evidence type="ECO:0008006" key="16">
    <source>
        <dbReference type="Google" id="ProtNLM"/>
    </source>
</evidence>
<evidence type="ECO:0000256" key="5">
    <source>
        <dbReference type="ARBA" id="ARBA00022741"/>
    </source>
</evidence>
<dbReference type="FunFam" id="3.30.200.20:FF:000177">
    <property type="entry name" value="Cysteine-rich receptor-like protein kinase 2"/>
    <property type="match status" value="1"/>
</dbReference>
<dbReference type="InterPro" id="IPR052059">
    <property type="entry name" value="CR_Ser/Thr_kinase"/>
</dbReference>
<accession>A0AAV6IKU0</accession>
<dbReference type="EMBL" id="JACTNZ010000010">
    <property type="protein sequence ID" value="KAG5527224.1"/>
    <property type="molecule type" value="Genomic_DNA"/>
</dbReference>
<dbReference type="Gene3D" id="3.30.430.20">
    <property type="entry name" value="Gnk2 domain, C-X8-C-X2-C motif"/>
    <property type="match status" value="2"/>
</dbReference>
<evidence type="ECO:0000256" key="4">
    <source>
        <dbReference type="ARBA" id="ARBA00022737"/>
    </source>
</evidence>
<gene>
    <name evidence="14" type="ORF">RHGRI_028206</name>
</gene>
<feature type="domain" description="Protein kinase" evidence="12">
    <location>
        <begin position="307"/>
        <end position="567"/>
    </location>
</feature>
<evidence type="ECO:0000256" key="6">
    <source>
        <dbReference type="ARBA" id="ARBA00022777"/>
    </source>
</evidence>
<evidence type="ECO:0000256" key="7">
    <source>
        <dbReference type="ARBA" id="ARBA00022840"/>
    </source>
</evidence>
<dbReference type="Gene3D" id="1.10.510.10">
    <property type="entry name" value="Transferase(Phosphotransferase) domain 1"/>
    <property type="match status" value="1"/>
</dbReference>
<feature type="compositionally biased region" description="Polar residues" evidence="9">
    <location>
        <begin position="548"/>
        <end position="561"/>
    </location>
</feature>